<dbReference type="Pfam" id="PF12776">
    <property type="entry name" value="Myb_DNA-bind_3"/>
    <property type="match status" value="1"/>
</dbReference>
<evidence type="ECO:0000313" key="5">
    <source>
        <dbReference type="EMBL" id="KAG5415161.1"/>
    </source>
</evidence>
<dbReference type="PANTHER" id="PTHR47864">
    <property type="entry name" value="TRANSMEMBRANE PROTEIN"/>
    <property type="match status" value="1"/>
</dbReference>
<feature type="domain" description="Myb/SANT-like" evidence="2">
    <location>
        <begin position="11"/>
        <end position="108"/>
    </location>
</feature>
<keyword evidence="6" id="KW-1185">Reference proteome</keyword>
<evidence type="ECO:0000259" key="4">
    <source>
        <dbReference type="Pfam" id="PF26138"/>
    </source>
</evidence>
<sequence>MEDKKKGKYNSWTQDETKVLIELLVEGIKRGWRDSSGIINKATVENKILPVLNERIGCQKLHKHYQSRIKFLKNLYNSYVDLQRNSSGFGWDFETKRFTASEEVWQGYLKAHPSHQYMRYDSHEQFEDLKIIFDGTTANGGNSLGLSDTTDASTCLVGDYQVKEKFGESSDDVTDVAFVSKQSLKGHREKLIPRKRSRTGACYNAEELKNDDNDSIVAVSNKILNIIQQREERQQKEAEKREEKLRLKAEKQEAEKKKNNVWDAMKEITNLDQRTKFKAVTLIYSLGMKDVFAEMVKTCLRDTRNICVEEMVATFFLTIGQSSKYCYTIDTFKRSVFATSENFHKVLKSLNTLAPDLMAKPGVTTCAKIRESTRFYPYFKQREYANNWRNMIASNMWADATGNGSQ</sequence>
<feature type="domain" description="DUF8040" evidence="4">
    <location>
        <begin position="297"/>
        <end position="350"/>
    </location>
</feature>
<dbReference type="PANTHER" id="PTHR47864:SF10">
    <property type="entry name" value="MYB_SANT-LIKE DNA-BINDING DOMAIN PROTEIN"/>
    <property type="match status" value="1"/>
</dbReference>
<feature type="domain" description="At2g29880-like C-terminal" evidence="3">
    <location>
        <begin position="261"/>
        <end position="295"/>
    </location>
</feature>
<name>A0ABQ7NYF9_BRACM</name>
<dbReference type="InterPro" id="IPR024752">
    <property type="entry name" value="Myb/SANT-like_dom"/>
</dbReference>
<dbReference type="Pfam" id="PF24769">
    <property type="entry name" value="At2g29880_C"/>
    <property type="match status" value="1"/>
</dbReference>
<gene>
    <name evidence="5" type="primary">A01g506910.1_BraROA</name>
    <name evidence="5" type="ORF">IGI04_002728</name>
</gene>
<dbReference type="InterPro" id="IPR055314">
    <property type="entry name" value="At2g29880-like"/>
</dbReference>
<protein>
    <recommendedName>
        <fullName evidence="7">Myb/SANT-like domain-containing protein</fullName>
    </recommendedName>
</protein>
<feature type="non-terminal residue" evidence="5">
    <location>
        <position position="406"/>
    </location>
</feature>
<comment type="caution">
    <text evidence="5">The sequence shown here is derived from an EMBL/GenBank/DDBJ whole genome shotgun (WGS) entry which is preliminary data.</text>
</comment>
<reference evidence="5 6" key="1">
    <citation type="submission" date="2021-03" db="EMBL/GenBank/DDBJ databases">
        <authorList>
            <person name="King G.J."/>
            <person name="Bancroft I."/>
            <person name="Baten A."/>
            <person name="Bloomfield J."/>
            <person name="Borpatragohain P."/>
            <person name="He Z."/>
            <person name="Irish N."/>
            <person name="Irwin J."/>
            <person name="Liu K."/>
            <person name="Mauleon R.P."/>
            <person name="Moore J."/>
            <person name="Morris R."/>
            <person name="Ostergaard L."/>
            <person name="Wang B."/>
            <person name="Wells R."/>
        </authorList>
    </citation>
    <scope>NUCLEOTIDE SEQUENCE [LARGE SCALE GENOMIC DNA]</scope>
    <source>
        <strain evidence="5">R-o-18</strain>
        <tissue evidence="5">Leaf</tissue>
    </source>
</reference>
<proteinExistence type="predicted"/>
<evidence type="ECO:0000259" key="2">
    <source>
        <dbReference type="Pfam" id="PF12776"/>
    </source>
</evidence>
<accession>A0ABQ7NYF9</accession>
<dbReference type="InterPro" id="IPR056253">
    <property type="entry name" value="At2g29880-like_C"/>
</dbReference>
<dbReference type="EMBL" id="JADBGQ010000001">
    <property type="protein sequence ID" value="KAG5415161.1"/>
    <property type="molecule type" value="Genomic_DNA"/>
</dbReference>
<evidence type="ECO:0000256" key="1">
    <source>
        <dbReference type="SAM" id="Coils"/>
    </source>
</evidence>
<dbReference type="Pfam" id="PF26138">
    <property type="entry name" value="DUF8040"/>
    <property type="match status" value="1"/>
</dbReference>
<feature type="coiled-coil region" evidence="1">
    <location>
        <begin position="224"/>
        <end position="267"/>
    </location>
</feature>
<evidence type="ECO:0000259" key="3">
    <source>
        <dbReference type="Pfam" id="PF24769"/>
    </source>
</evidence>
<organism evidence="5 6">
    <name type="scientific">Brassica rapa subsp. trilocularis</name>
    <dbReference type="NCBI Taxonomy" id="1813537"/>
    <lineage>
        <taxon>Eukaryota</taxon>
        <taxon>Viridiplantae</taxon>
        <taxon>Streptophyta</taxon>
        <taxon>Embryophyta</taxon>
        <taxon>Tracheophyta</taxon>
        <taxon>Spermatophyta</taxon>
        <taxon>Magnoliopsida</taxon>
        <taxon>eudicotyledons</taxon>
        <taxon>Gunneridae</taxon>
        <taxon>Pentapetalae</taxon>
        <taxon>rosids</taxon>
        <taxon>malvids</taxon>
        <taxon>Brassicales</taxon>
        <taxon>Brassicaceae</taxon>
        <taxon>Brassiceae</taxon>
        <taxon>Brassica</taxon>
    </lineage>
</organism>
<dbReference type="Proteomes" id="UP000823674">
    <property type="component" value="Chromosome A01"/>
</dbReference>
<keyword evidence="1" id="KW-0175">Coiled coil</keyword>
<dbReference type="InterPro" id="IPR058353">
    <property type="entry name" value="DUF8040"/>
</dbReference>
<evidence type="ECO:0000313" key="6">
    <source>
        <dbReference type="Proteomes" id="UP000823674"/>
    </source>
</evidence>
<evidence type="ECO:0008006" key="7">
    <source>
        <dbReference type="Google" id="ProtNLM"/>
    </source>
</evidence>